<dbReference type="OrthoDB" id="9809766at2"/>
<dbReference type="Pfam" id="PF02518">
    <property type="entry name" value="HATPase_c"/>
    <property type="match status" value="1"/>
</dbReference>
<evidence type="ECO:0000256" key="5">
    <source>
        <dbReference type="ARBA" id="ARBA00022679"/>
    </source>
</evidence>
<feature type="domain" description="HAMP" evidence="14">
    <location>
        <begin position="174"/>
        <end position="226"/>
    </location>
</feature>
<evidence type="ECO:0000313" key="16">
    <source>
        <dbReference type="Proteomes" id="UP000291088"/>
    </source>
</evidence>
<keyword evidence="4" id="KW-0597">Phosphoprotein</keyword>
<comment type="catalytic activity">
    <reaction evidence="1">
        <text>ATP + protein L-histidine = ADP + protein N-phospho-L-histidine.</text>
        <dbReference type="EC" id="2.7.13.3"/>
    </reaction>
</comment>
<dbReference type="InterPro" id="IPR050428">
    <property type="entry name" value="TCS_sensor_his_kinase"/>
</dbReference>
<reference evidence="15 16" key="1">
    <citation type="submission" date="2019-01" db="EMBL/GenBank/DDBJ databases">
        <authorList>
            <person name="Deng T."/>
        </authorList>
    </citation>
    <scope>NUCLEOTIDE SEQUENCE [LARGE SCALE GENOMIC DNA]</scope>
    <source>
        <strain evidence="15 16">F8825</strain>
    </source>
</reference>
<dbReference type="PANTHER" id="PTHR45436">
    <property type="entry name" value="SENSOR HISTIDINE KINASE YKOH"/>
    <property type="match status" value="1"/>
</dbReference>
<evidence type="ECO:0000256" key="9">
    <source>
        <dbReference type="ARBA" id="ARBA00022840"/>
    </source>
</evidence>
<keyword evidence="12" id="KW-0472">Membrane</keyword>
<dbReference type="PROSITE" id="PS50109">
    <property type="entry name" value="HIS_KIN"/>
    <property type="match status" value="1"/>
</dbReference>
<dbReference type="Proteomes" id="UP000291088">
    <property type="component" value="Unassembled WGS sequence"/>
</dbReference>
<evidence type="ECO:0000256" key="11">
    <source>
        <dbReference type="ARBA" id="ARBA00023012"/>
    </source>
</evidence>
<evidence type="ECO:0000259" key="14">
    <source>
        <dbReference type="PROSITE" id="PS50885"/>
    </source>
</evidence>
<keyword evidence="16" id="KW-1185">Reference proteome</keyword>
<dbReference type="PROSITE" id="PS50885">
    <property type="entry name" value="HAMP"/>
    <property type="match status" value="1"/>
</dbReference>
<dbReference type="GO" id="GO:0005524">
    <property type="term" value="F:ATP binding"/>
    <property type="evidence" value="ECO:0007669"/>
    <property type="project" value="UniProtKB-KW"/>
</dbReference>
<name>A0A4Q2U1F9_9HYPH</name>
<feature type="domain" description="Histidine kinase" evidence="13">
    <location>
        <begin position="234"/>
        <end position="444"/>
    </location>
</feature>
<evidence type="ECO:0000256" key="10">
    <source>
        <dbReference type="ARBA" id="ARBA00022989"/>
    </source>
</evidence>
<keyword evidence="7" id="KW-0547">Nucleotide-binding</keyword>
<keyword evidence="11" id="KW-0902">Two-component regulatory system</keyword>
<feature type="transmembrane region" description="Helical" evidence="12">
    <location>
        <begin position="12"/>
        <end position="34"/>
    </location>
</feature>
<dbReference type="Gene3D" id="1.20.5.1040">
    <property type="entry name" value="Sensor protein qsec"/>
    <property type="match status" value="1"/>
</dbReference>
<dbReference type="Pfam" id="PF00512">
    <property type="entry name" value="HisKA"/>
    <property type="match status" value="1"/>
</dbReference>
<dbReference type="SMART" id="SM00388">
    <property type="entry name" value="HisKA"/>
    <property type="match status" value="1"/>
</dbReference>
<evidence type="ECO:0000256" key="3">
    <source>
        <dbReference type="ARBA" id="ARBA00012438"/>
    </source>
</evidence>
<dbReference type="RefSeq" id="WP_129330239.1">
    <property type="nucleotide sequence ID" value="NZ_SDVB01000042.1"/>
</dbReference>
<keyword evidence="6 12" id="KW-0812">Transmembrane</keyword>
<evidence type="ECO:0000256" key="6">
    <source>
        <dbReference type="ARBA" id="ARBA00022692"/>
    </source>
</evidence>
<dbReference type="InterPro" id="IPR005467">
    <property type="entry name" value="His_kinase_dom"/>
</dbReference>
<evidence type="ECO:0000256" key="2">
    <source>
        <dbReference type="ARBA" id="ARBA00004141"/>
    </source>
</evidence>
<gene>
    <name evidence="15" type="ORF">EUU22_00890</name>
</gene>
<evidence type="ECO:0000256" key="12">
    <source>
        <dbReference type="SAM" id="Phobius"/>
    </source>
</evidence>
<comment type="caution">
    <text evidence="15">The sequence shown here is derived from an EMBL/GenBank/DDBJ whole genome shotgun (WGS) entry which is preliminary data.</text>
</comment>
<dbReference type="Gene3D" id="3.30.565.10">
    <property type="entry name" value="Histidine kinase-like ATPase, C-terminal domain"/>
    <property type="match status" value="1"/>
</dbReference>
<evidence type="ECO:0000256" key="8">
    <source>
        <dbReference type="ARBA" id="ARBA00022777"/>
    </source>
</evidence>
<dbReference type="AlphaFoldDB" id="A0A4Q2U1F9"/>
<organism evidence="15 16">
    <name type="scientific">Ciceribacter ferrooxidans</name>
    <dbReference type="NCBI Taxonomy" id="2509717"/>
    <lineage>
        <taxon>Bacteria</taxon>
        <taxon>Pseudomonadati</taxon>
        <taxon>Pseudomonadota</taxon>
        <taxon>Alphaproteobacteria</taxon>
        <taxon>Hyphomicrobiales</taxon>
        <taxon>Rhizobiaceae</taxon>
        <taxon>Ciceribacter</taxon>
    </lineage>
</organism>
<dbReference type="InterPro" id="IPR036890">
    <property type="entry name" value="HATPase_C_sf"/>
</dbReference>
<keyword evidence="5" id="KW-0808">Transferase</keyword>
<keyword evidence="10 12" id="KW-1133">Transmembrane helix</keyword>
<feature type="transmembrane region" description="Helical" evidence="12">
    <location>
        <begin position="150"/>
        <end position="173"/>
    </location>
</feature>
<dbReference type="GO" id="GO:0000155">
    <property type="term" value="F:phosphorelay sensor kinase activity"/>
    <property type="evidence" value="ECO:0007669"/>
    <property type="project" value="InterPro"/>
</dbReference>
<keyword evidence="8" id="KW-0418">Kinase</keyword>
<dbReference type="GO" id="GO:0005886">
    <property type="term" value="C:plasma membrane"/>
    <property type="evidence" value="ECO:0007669"/>
    <property type="project" value="TreeGrafter"/>
</dbReference>
<protein>
    <recommendedName>
        <fullName evidence="3">histidine kinase</fullName>
        <ecNumber evidence="3">2.7.13.3</ecNumber>
    </recommendedName>
</protein>
<sequence>MRKRASLQRHLAIGLAIGVSVMWIAATAAAALIVRAELDEVFDSAMQETAQRILPLAVIDIISQGEERPTQRILSIRKHDEHLNYVVRDEKGNVLMRSHDAELNIFPPFEKTGFTTTETHRLYSEAAVRGTVTITIAEPLDDRRKATLDAAMALALPLGVLIPASFVGVWWLVRRSMRPVHVFGDQIERRGSGDLTPVDTASLPREITPIADGVNRLMERLRRALEAERIFTANSAHELRTPIAAALAQTQRLVAEAPRGPLQDRARDIEGALHSLARLGEKLMQLAKAEGGGLIAAKPHNLVPILSLVANDFTRAAATADRLDLRLPKEPVMSRMDADVFAILARNLIENGMKHAPAGTRVAVSLTSERVFSVSNAGPPVAPEVLKTLTRRFARGETSADGTGLGLAIAESIAAGAGARLELLSPASGRKDGFEARVYLDQGQA</sequence>
<evidence type="ECO:0000256" key="4">
    <source>
        <dbReference type="ARBA" id="ARBA00022553"/>
    </source>
</evidence>
<dbReference type="Pfam" id="PF00672">
    <property type="entry name" value="HAMP"/>
    <property type="match status" value="1"/>
</dbReference>
<dbReference type="InterPro" id="IPR036097">
    <property type="entry name" value="HisK_dim/P_sf"/>
</dbReference>
<dbReference type="EMBL" id="SDVB01000042">
    <property type="protein sequence ID" value="RYC27309.1"/>
    <property type="molecule type" value="Genomic_DNA"/>
</dbReference>
<proteinExistence type="predicted"/>
<dbReference type="Gene3D" id="1.10.287.130">
    <property type="match status" value="1"/>
</dbReference>
<dbReference type="InterPro" id="IPR003661">
    <property type="entry name" value="HisK_dim/P_dom"/>
</dbReference>
<evidence type="ECO:0000256" key="7">
    <source>
        <dbReference type="ARBA" id="ARBA00022741"/>
    </source>
</evidence>
<comment type="subcellular location">
    <subcellularLocation>
        <location evidence="2">Membrane</location>
        <topology evidence="2">Multi-pass membrane protein</topology>
    </subcellularLocation>
</comment>
<dbReference type="CDD" id="cd00082">
    <property type="entry name" value="HisKA"/>
    <property type="match status" value="1"/>
</dbReference>
<dbReference type="PANTHER" id="PTHR45436:SF14">
    <property type="entry name" value="SENSOR PROTEIN QSEC"/>
    <property type="match status" value="1"/>
</dbReference>
<evidence type="ECO:0000313" key="15">
    <source>
        <dbReference type="EMBL" id="RYC27309.1"/>
    </source>
</evidence>
<accession>A0A4Q2U1F9</accession>
<dbReference type="SMART" id="SM00304">
    <property type="entry name" value="HAMP"/>
    <property type="match status" value="1"/>
</dbReference>
<dbReference type="InterPro" id="IPR003594">
    <property type="entry name" value="HATPase_dom"/>
</dbReference>
<dbReference type="InterPro" id="IPR003660">
    <property type="entry name" value="HAMP_dom"/>
</dbReference>
<dbReference type="SMART" id="SM00387">
    <property type="entry name" value="HATPase_c"/>
    <property type="match status" value="1"/>
</dbReference>
<evidence type="ECO:0000259" key="13">
    <source>
        <dbReference type="PROSITE" id="PS50109"/>
    </source>
</evidence>
<keyword evidence="9" id="KW-0067">ATP-binding</keyword>
<dbReference type="SUPFAM" id="SSF47384">
    <property type="entry name" value="Homodimeric domain of signal transducing histidine kinase"/>
    <property type="match status" value="1"/>
</dbReference>
<dbReference type="SUPFAM" id="SSF55874">
    <property type="entry name" value="ATPase domain of HSP90 chaperone/DNA topoisomerase II/histidine kinase"/>
    <property type="match status" value="1"/>
</dbReference>
<evidence type="ECO:0000256" key="1">
    <source>
        <dbReference type="ARBA" id="ARBA00000085"/>
    </source>
</evidence>
<dbReference type="EC" id="2.7.13.3" evidence="3"/>